<dbReference type="PANTHER" id="PTHR12801:SF115">
    <property type="entry name" value="FI18136P1-RELATED"/>
    <property type="match status" value="1"/>
</dbReference>
<evidence type="ECO:0000256" key="5">
    <source>
        <dbReference type="ARBA" id="ARBA00023242"/>
    </source>
</evidence>
<gene>
    <name evidence="6" type="ORF">DARMORV10_C07P61850.1</name>
</gene>
<keyword evidence="5" id="KW-0539">Nucleus</keyword>
<dbReference type="EMBL" id="HG994371">
    <property type="protein sequence ID" value="CAF2032596.1"/>
    <property type="molecule type" value="Genomic_DNA"/>
</dbReference>
<dbReference type="GO" id="GO:0004527">
    <property type="term" value="F:exonuclease activity"/>
    <property type="evidence" value="ECO:0007669"/>
    <property type="project" value="InterPro"/>
</dbReference>
<dbReference type="InterPro" id="IPR047021">
    <property type="entry name" value="REXO1/3/4-like"/>
</dbReference>
<dbReference type="InterPro" id="IPR036397">
    <property type="entry name" value="RNaseH_sf"/>
</dbReference>
<evidence type="ECO:0000256" key="2">
    <source>
        <dbReference type="ARBA" id="ARBA00006357"/>
    </source>
</evidence>
<organism evidence="6">
    <name type="scientific">Brassica napus</name>
    <name type="common">Rape</name>
    <dbReference type="NCBI Taxonomy" id="3708"/>
    <lineage>
        <taxon>Eukaryota</taxon>
        <taxon>Viridiplantae</taxon>
        <taxon>Streptophyta</taxon>
        <taxon>Embryophyta</taxon>
        <taxon>Tracheophyta</taxon>
        <taxon>Spermatophyta</taxon>
        <taxon>Magnoliopsida</taxon>
        <taxon>eudicotyledons</taxon>
        <taxon>Gunneridae</taxon>
        <taxon>Pentapetalae</taxon>
        <taxon>rosids</taxon>
        <taxon>malvids</taxon>
        <taxon>Brassicales</taxon>
        <taxon>Brassicaceae</taxon>
        <taxon>Brassiceae</taxon>
        <taxon>Brassica</taxon>
    </lineage>
</organism>
<evidence type="ECO:0000256" key="1">
    <source>
        <dbReference type="ARBA" id="ARBA00004123"/>
    </source>
</evidence>
<reference evidence="6" key="1">
    <citation type="submission" date="2021-01" db="EMBL/GenBank/DDBJ databases">
        <authorList>
            <consortium name="Genoscope - CEA"/>
            <person name="William W."/>
        </authorList>
    </citation>
    <scope>NUCLEOTIDE SEQUENCE</scope>
</reference>
<protein>
    <submittedName>
        <fullName evidence="6">(rape) hypothetical protein</fullName>
    </submittedName>
</protein>
<keyword evidence="3" id="KW-0540">Nuclease</keyword>
<dbReference type="AlphaFoldDB" id="A0A816NIB5"/>
<dbReference type="GO" id="GO:0003676">
    <property type="term" value="F:nucleic acid binding"/>
    <property type="evidence" value="ECO:0007669"/>
    <property type="project" value="InterPro"/>
</dbReference>
<evidence type="ECO:0000313" key="6">
    <source>
        <dbReference type="EMBL" id="CAF2032596.1"/>
    </source>
</evidence>
<name>A0A816NIB5_BRANA</name>
<comment type="subcellular location">
    <subcellularLocation>
        <location evidence="1">Nucleus</location>
    </subcellularLocation>
</comment>
<sequence length="261" mass="29866">MRPTQFTDYSIYSRWQILVKTTLSREDYPLDYFLSPPFEDWVVTGIGRNKSGSGYFENIDAISLCCEMVLSQDESEAHSVRVVAINSDFKVILDELFTPCHEAVQHLENASHTLSLADIQLLNSFNYCYFTRSLLTFYLFRTALKLDHTKVLDTSQVFKYEYSGVPPKENNGYFETCIEFESIQPRRPSLDFLCKSILGYEEPPNNCLQKAEATMKLARAVVKKGAKTSIPLTDEMLASEKSTLFIPEEKIKRSKKLSPDS</sequence>
<evidence type="ECO:0000256" key="3">
    <source>
        <dbReference type="ARBA" id="ARBA00022722"/>
    </source>
</evidence>
<keyword evidence="4" id="KW-0378">Hydrolase</keyword>
<evidence type="ECO:0000256" key="4">
    <source>
        <dbReference type="ARBA" id="ARBA00022801"/>
    </source>
</evidence>
<accession>A0A816NIB5</accession>
<dbReference type="PANTHER" id="PTHR12801">
    <property type="entry name" value="RNA EXONUCLEASE REXO1 / RECO3 FAMILY MEMBER-RELATED"/>
    <property type="match status" value="1"/>
</dbReference>
<proteinExistence type="inferred from homology"/>
<comment type="similarity">
    <text evidence="2">Belongs to the REXO1/REXO3 family.</text>
</comment>
<dbReference type="Proteomes" id="UP001295469">
    <property type="component" value="Chromosome C07"/>
</dbReference>
<dbReference type="GO" id="GO:0005634">
    <property type="term" value="C:nucleus"/>
    <property type="evidence" value="ECO:0007669"/>
    <property type="project" value="UniProtKB-SubCell"/>
</dbReference>
<dbReference type="Gene3D" id="3.30.420.10">
    <property type="entry name" value="Ribonuclease H-like superfamily/Ribonuclease H"/>
    <property type="match status" value="1"/>
</dbReference>